<name>A0ABW0UBF7_9STRE</name>
<keyword evidence="2" id="KW-1185">Reference proteome</keyword>
<sequence length="105" mass="11991">MGNIVKKILFQVKEFIEPSPKPTNVNLRQNQLVQLISKAQREKRALHAIYLDKSFTGHVIKYDPSNNKLILKNITNNVTSIIAMEHLQKLTLVPKNITKAQSKTD</sequence>
<proteinExistence type="predicted"/>
<evidence type="ECO:0000313" key="1">
    <source>
        <dbReference type="EMBL" id="MFC5630483.1"/>
    </source>
</evidence>
<gene>
    <name evidence="1" type="ORF">ACFPQ3_02460</name>
</gene>
<accession>A0ABW0UBF7</accession>
<organism evidence="1 2">
    <name type="scientific">Streptococcus caledonicus</name>
    <dbReference type="NCBI Taxonomy" id="2614158"/>
    <lineage>
        <taxon>Bacteria</taxon>
        <taxon>Bacillati</taxon>
        <taxon>Bacillota</taxon>
        <taxon>Bacilli</taxon>
        <taxon>Lactobacillales</taxon>
        <taxon>Streptococcaceae</taxon>
        <taxon>Streptococcus</taxon>
    </lineage>
</organism>
<evidence type="ECO:0000313" key="2">
    <source>
        <dbReference type="Proteomes" id="UP001596110"/>
    </source>
</evidence>
<reference evidence="2" key="1">
    <citation type="journal article" date="2019" name="Int. J. Syst. Evol. Microbiol.">
        <title>The Global Catalogue of Microorganisms (GCM) 10K type strain sequencing project: providing services to taxonomists for standard genome sequencing and annotation.</title>
        <authorList>
            <consortium name="The Broad Institute Genomics Platform"/>
            <consortium name="The Broad Institute Genome Sequencing Center for Infectious Disease"/>
            <person name="Wu L."/>
            <person name="Ma J."/>
        </authorList>
    </citation>
    <scope>NUCLEOTIDE SEQUENCE [LARGE SCALE GENOMIC DNA]</scope>
    <source>
        <strain evidence="2">DT43</strain>
    </source>
</reference>
<comment type="caution">
    <text evidence="1">The sequence shown here is derived from an EMBL/GenBank/DDBJ whole genome shotgun (WGS) entry which is preliminary data.</text>
</comment>
<dbReference type="RefSeq" id="WP_156806956.1">
    <property type="nucleotide sequence ID" value="NZ_JBHSOJ010000015.1"/>
</dbReference>
<protein>
    <submittedName>
        <fullName evidence="1">Uncharacterized protein</fullName>
    </submittedName>
</protein>
<dbReference type="Proteomes" id="UP001596110">
    <property type="component" value="Unassembled WGS sequence"/>
</dbReference>
<dbReference type="EMBL" id="JBHSOJ010000015">
    <property type="protein sequence ID" value="MFC5630483.1"/>
    <property type="molecule type" value="Genomic_DNA"/>
</dbReference>